<dbReference type="OMA" id="TARWYYW"/>
<reference evidence="3" key="1">
    <citation type="submission" date="2022-11" db="UniProtKB">
        <authorList>
            <consortium name="EnsemblMetazoa"/>
        </authorList>
    </citation>
    <scope>IDENTIFICATION</scope>
</reference>
<feature type="transmembrane region" description="Helical" evidence="2">
    <location>
        <begin position="352"/>
        <end position="369"/>
    </location>
</feature>
<evidence type="ECO:0000256" key="1">
    <source>
        <dbReference type="SAM" id="MobiDB-lite"/>
    </source>
</evidence>
<evidence type="ECO:0000313" key="4">
    <source>
        <dbReference type="Proteomes" id="UP000887568"/>
    </source>
</evidence>
<feature type="transmembrane region" description="Helical" evidence="2">
    <location>
        <begin position="240"/>
        <end position="256"/>
    </location>
</feature>
<feature type="transmembrane region" description="Helical" evidence="2">
    <location>
        <begin position="153"/>
        <end position="172"/>
    </location>
</feature>
<dbReference type="EnsemblMetazoa" id="XM_038189776.1">
    <property type="protein sequence ID" value="XP_038045704.1"/>
    <property type="gene ID" value="LOC119720195"/>
</dbReference>
<feature type="transmembrane region" description="Helical" evidence="2">
    <location>
        <begin position="184"/>
        <end position="203"/>
    </location>
</feature>
<organism evidence="3 4">
    <name type="scientific">Patiria miniata</name>
    <name type="common">Bat star</name>
    <name type="synonym">Asterina miniata</name>
    <dbReference type="NCBI Taxonomy" id="46514"/>
    <lineage>
        <taxon>Eukaryota</taxon>
        <taxon>Metazoa</taxon>
        <taxon>Echinodermata</taxon>
        <taxon>Eleutherozoa</taxon>
        <taxon>Asterozoa</taxon>
        <taxon>Asteroidea</taxon>
        <taxon>Valvatacea</taxon>
        <taxon>Valvatida</taxon>
        <taxon>Asterinidae</taxon>
        <taxon>Patiria</taxon>
    </lineage>
</organism>
<name>A0A913Z1D5_PATMI</name>
<keyword evidence="2" id="KW-0812">Transmembrane</keyword>
<dbReference type="EnsemblMetazoa" id="XM_038189777.1">
    <property type="protein sequence ID" value="XP_038045705.1"/>
    <property type="gene ID" value="LOC119720195"/>
</dbReference>
<feature type="transmembrane region" description="Helical" evidence="2">
    <location>
        <begin position="29"/>
        <end position="52"/>
    </location>
</feature>
<dbReference type="RefSeq" id="XP_038045703.1">
    <property type="nucleotide sequence ID" value="XM_038189775.1"/>
</dbReference>
<feature type="transmembrane region" description="Helical" evidence="2">
    <location>
        <begin position="427"/>
        <end position="449"/>
    </location>
</feature>
<dbReference type="Proteomes" id="UP000887568">
    <property type="component" value="Unplaced"/>
</dbReference>
<sequence length="520" mass="59687">MSSTDSFVEEEPKMEKIDTRPFLQRRHDVVAWCLGVLFIIAVVGGMFGFGALRGWDANSGWTHNESLTSEERFLPEPFEPEPGVPGRYGDDAAARWYYWKLPPNQVTEWSRTAVWLCYSCHQMLMWGCIFYGQKQKLVWQSNTAPRYSGKLETFNYVALIINAVFHLLHLGQTHWTYDATAQDVSVASSQSSVIMLIVLVLVLEYRDRGLAFGWPTVRNTDRVSRFLLLPKGTVNLLRKYHGYAFAWAAIYTFWYHPMENTWGHAMGFAHTFMIMLQGSLIYTKMHLNRYWRLALESWVILHASVVASQTGGPDLNGTLLWPMFCFGFLWLFTMTQVYGLPFWKKLPSWVRPTPFVIYLAATIGVYSTLPDRQGRYWIRLNEIIRIPGIEYLAVLFSWVLIEFLLFIERKAQANTRPEPLSPAWEALYLMFILLIYVLMITLSSLVQILDLQMSLILLMVILVFVFIVGVSVSSMLLKQCFRRPAGKPAVAPAKGQNDVGETKYGTNEKESGIENVGLEQ</sequence>
<dbReference type="EnsemblMetazoa" id="XM_038189778.1">
    <property type="protein sequence ID" value="XP_038045706.1"/>
    <property type="gene ID" value="LOC119720195"/>
</dbReference>
<feature type="transmembrane region" description="Helical" evidence="2">
    <location>
        <begin position="455"/>
        <end position="477"/>
    </location>
</feature>
<dbReference type="RefSeq" id="XP_038045705.1">
    <property type="nucleotide sequence ID" value="XM_038189777.1"/>
</dbReference>
<protein>
    <submittedName>
        <fullName evidence="3">Uncharacterized protein</fullName>
    </submittedName>
</protein>
<keyword evidence="4" id="KW-1185">Reference proteome</keyword>
<dbReference type="RefSeq" id="XP_038045704.1">
    <property type="nucleotide sequence ID" value="XM_038189776.1"/>
</dbReference>
<dbReference type="RefSeq" id="XP_038045706.1">
    <property type="nucleotide sequence ID" value="XM_038189778.1"/>
</dbReference>
<evidence type="ECO:0000256" key="2">
    <source>
        <dbReference type="SAM" id="Phobius"/>
    </source>
</evidence>
<feature type="transmembrane region" description="Helical" evidence="2">
    <location>
        <begin position="319"/>
        <end position="340"/>
    </location>
</feature>
<feature type="transmembrane region" description="Helical" evidence="2">
    <location>
        <begin position="389"/>
        <end position="407"/>
    </location>
</feature>
<evidence type="ECO:0000313" key="3">
    <source>
        <dbReference type="EnsemblMetazoa" id="XP_038045704.1"/>
    </source>
</evidence>
<dbReference type="AlphaFoldDB" id="A0A913Z1D5"/>
<dbReference type="EnsemblMetazoa" id="XM_038189775.1">
    <property type="protein sequence ID" value="XP_038045703.1"/>
    <property type="gene ID" value="LOC119720195"/>
</dbReference>
<feature type="transmembrane region" description="Helical" evidence="2">
    <location>
        <begin position="113"/>
        <end position="132"/>
    </location>
</feature>
<proteinExistence type="predicted"/>
<feature type="region of interest" description="Disordered" evidence="1">
    <location>
        <begin position="487"/>
        <end position="520"/>
    </location>
</feature>
<keyword evidence="2" id="KW-1133">Transmembrane helix</keyword>
<keyword evidence="2" id="KW-0472">Membrane</keyword>
<feature type="transmembrane region" description="Helical" evidence="2">
    <location>
        <begin position="262"/>
        <end position="283"/>
    </location>
</feature>
<accession>A0A913Z1D5</accession>
<dbReference type="GeneID" id="119720195"/>
<feature type="transmembrane region" description="Helical" evidence="2">
    <location>
        <begin position="290"/>
        <end position="307"/>
    </location>
</feature>
<dbReference type="OrthoDB" id="9986409at2759"/>